<dbReference type="Proteomes" id="UP000789524">
    <property type="component" value="Unassembled WGS sequence"/>
</dbReference>
<protein>
    <submittedName>
        <fullName evidence="1">(African queen) hypothetical protein</fullName>
    </submittedName>
</protein>
<dbReference type="EMBL" id="CAKASE010000057">
    <property type="protein sequence ID" value="CAG9566460.1"/>
    <property type="molecule type" value="Genomic_DNA"/>
</dbReference>
<organism evidence="1 2">
    <name type="scientific">Danaus chrysippus</name>
    <name type="common">African queen</name>
    <dbReference type="NCBI Taxonomy" id="151541"/>
    <lineage>
        <taxon>Eukaryota</taxon>
        <taxon>Metazoa</taxon>
        <taxon>Ecdysozoa</taxon>
        <taxon>Arthropoda</taxon>
        <taxon>Hexapoda</taxon>
        <taxon>Insecta</taxon>
        <taxon>Pterygota</taxon>
        <taxon>Neoptera</taxon>
        <taxon>Endopterygota</taxon>
        <taxon>Lepidoptera</taxon>
        <taxon>Glossata</taxon>
        <taxon>Ditrysia</taxon>
        <taxon>Papilionoidea</taxon>
        <taxon>Nymphalidae</taxon>
        <taxon>Danainae</taxon>
        <taxon>Danaini</taxon>
        <taxon>Danaina</taxon>
        <taxon>Danaus</taxon>
        <taxon>Anosia</taxon>
    </lineage>
</organism>
<proteinExistence type="predicted"/>
<reference evidence="1" key="1">
    <citation type="submission" date="2021-09" db="EMBL/GenBank/DDBJ databases">
        <authorList>
            <person name="Martin H S."/>
        </authorList>
    </citation>
    <scope>NUCLEOTIDE SEQUENCE</scope>
</reference>
<name>A0A8J2QPD6_9NEOP</name>
<gene>
    <name evidence="1" type="ORF">DCHRY22_LOCUS7097</name>
</gene>
<evidence type="ECO:0000313" key="1">
    <source>
        <dbReference type="EMBL" id="CAG9566460.1"/>
    </source>
</evidence>
<accession>A0A8J2QPD6</accession>
<dbReference type="AlphaFoldDB" id="A0A8J2QPD6"/>
<evidence type="ECO:0000313" key="2">
    <source>
        <dbReference type="Proteomes" id="UP000789524"/>
    </source>
</evidence>
<sequence>MVKRSQFIITPVLMIVIHQPVCKSSSFIVLPSPSVYFSATSSSSSSLCDLFRGGVCSPPRVILCRLYVTCRSTTSPARRISSIYGPRMRHGSIQQSTLTPI</sequence>
<comment type="caution">
    <text evidence="1">The sequence shown here is derived from an EMBL/GenBank/DDBJ whole genome shotgun (WGS) entry which is preliminary data.</text>
</comment>
<keyword evidence="2" id="KW-1185">Reference proteome</keyword>